<evidence type="ECO:0000259" key="5">
    <source>
        <dbReference type="Pfam" id="PF02570"/>
    </source>
</evidence>
<comment type="pathway">
    <text evidence="1">Cofactor biosynthesis; adenosylcobalamin biosynthesis.</text>
</comment>
<dbReference type="PANTHER" id="PTHR43588:SF1">
    <property type="entry name" value="COBALT-PRECORRIN-8 METHYLMUTASE"/>
    <property type="match status" value="1"/>
</dbReference>
<dbReference type="InterPro" id="IPR003722">
    <property type="entry name" value="Cbl_synth_CobH/CbiC"/>
</dbReference>
<dbReference type="EMBL" id="NEXC01000030">
    <property type="protein sequence ID" value="PSN83259.1"/>
    <property type="molecule type" value="Genomic_DNA"/>
</dbReference>
<dbReference type="InterPro" id="IPR036588">
    <property type="entry name" value="CobH/CbiC_sf"/>
</dbReference>
<proteinExistence type="inferred from homology"/>
<dbReference type="PANTHER" id="PTHR43588">
    <property type="entry name" value="COBALT-PRECORRIN-8 METHYLMUTASE"/>
    <property type="match status" value="1"/>
</dbReference>
<comment type="caution">
    <text evidence="6">The sequence shown here is derived from an EMBL/GenBank/DDBJ whole genome shotgun (WGS) entry which is preliminary data.</text>
</comment>
<keyword evidence="3" id="KW-0169">Cobalamin biosynthesis</keyword>
<evidence type="ECO:0000256" key="2">
    <source>
        <dbReference type="ARBA" id="ARBA00009774"/>
    </source>
</evidence>
<comment type="similarity">
    <text evidence="2">Belongs to the CobH/CbiC family.</text>
</comment>
<reference evidence="6 7" key="1">
    <citation type="submission" date="2017-04" db="EMBL/GenBank/DDBJ databases">
        <title>Novel microbial lineages endemic to geothermal iron-oxide mats fill important gaps in the evolutionary history of Archaea.</title>
        <authorList>
            <person name="Jay Z.J."/>
            <person name="Beam J.P."/>
            <person name="Dlakic M."/>
            <person name="Rusch D.B."/>
            <person name="Kozubal M.A."/>
            <person name="Inskeep W.P."/>
        </authorList>
    </citation>
    <scope>NUCLEOTIDE SEQUENCE [LARGE SCALE GENOMIC DNA]</scope>
    <source>
        <strain evidence="6">OSP_D</strain>
    </source>
</reference>
<dbReference type="Pfam" id="PF02570">
    <property type="entry name" value="CbiC"/>
    <property type="match status" value="1"/>
</dbReference>
<dbReference type="AlphaFoldDB" id="A0A2R6AA83"/>
<accession>A0A2R6AA83</accession>
<gene>
    <name evidence="6" type="ORF">B9Q01_05320</name>
</gene>
<sequence>MKISEKIENINICGRFFGFMRQIAIRVFEFGRVARNLKDALGRLGLNFDLKVATNSLYEEAEKLVQNGVKRAIFVTHRFEDAKSGWFDFETKHGTLKLCVIDPLQPANLVPILSTLILSALSAYDSSDNVKTFAPDEIYEQSFARIKDALSDRLRSLPQDEAELVLRAVHATGDLDIAWLLEFAKGSVKAGVDALKQGNSILVDSEMVKAGIYHPNLKTFGCRIRLYLNEERTKELAQTLKTTRSAVAVRLAVKEGLLGDVVAFGNAPTALLELITHIKNGDAKPSLLIATVCGFVNAGSAKEEVKKLCVPWIVTRGSKGGSALAASLVNGLLALAGG</sequence>
<evidence type="ECO:0000313" key="6">
    <source>
        <dbReference type="EMBL" id="PSN83259.1"/>
    </source>
</evidence>
<dbReference type="SUPFAM" id="SSF63965">
    <property type="entry name" value="Precorrin-8X methylmutase CbiC/CobH"/>
    <property type="match status" value="1"/>
</dbReference>
<dbReference type="UniPathway" id="UPA00148"/>
<evidence type="ECO:0000313" key="7">
    <source>
        <dbReference type="Proteomes" id="UP000240880"/>
    </source>
</evidence>
<evidence type="ECO:0000256" key="1">
    <source>
        <dbReference type="ARBA" id="ARBA00004953"/>
    </source>
</evidence>
<protein>
    <recommendedName>
        <fullName evidence="5">Cobalamin biosynthesis precorrin-8X methylmutase CobH/CbiC domain-containing protein</fullName>
    </recommendedName>
</protein>
<evidence type="ECO:0000256" key="3">
    <source>
        <dbReference type="ARBA" id="ARBA00022573"/>
    </source>
</evidence>
<feature type="domain" description="Cobalamin biosynthesis precorrin-8X methylmutase CobH/CbiC" evidence="5">
    <location>
        <begin position="137"/>
        <end position="334"/>
    </location>
</feature>
<dbReference type="Proteomes" id="UP000240880">
    <property type="component" value="Unassembled WGS sequence"/>
</dbReference>
<dbReference type="GO" id="GO:0009236">
    <property type="term" value="P:cobalamin biosynthetic process"/>
    <property type="evidence" value="ECO:0007669"/>
    <property type="project" value="UniProtKB-UniPathway"/>
</dbReference>
<dbReference type="Gene3D" id="3.40.50.10230">
    <property type="entry name" value="Cobalamin biosynthesis CobH/CbiC, precorrin-8X methylmutase"/>
    <property type="match status" value="1"/>
</dbReference>
<name>A0A2R6AA83_9ARCH</name>
<dbReference type="GO" id="GO:0016993">
    <property type="term" value="F:precorrin-8X methylmutase activity"/>
    <property type="evidence" value="ECO:0007669"/>
    <property type="project" value="InterPro"/>
</dbReference>
<organism evidence="6 7">
    <name type="scientific">Candidatus Marsarchaeota G1 archaeon OSP_D</name>
    <dbReference type="NCBI Taxonomy" id="1978155"/>
    <lineage>
        <taxon>Archaea</taxon>
        <taxon>Candidatus Marsarchaeota</taxon>
        <taxon>Candidatus Marsarchaeota group 1</taxon>
    </lineage>
</organism>
<keyword evidence="4" id="KW-0413">Isomerase</keyword>
<evidence type="ECO:0000256" key="4">
    <source>
        <dbReference type="ARBA" id="ARBA00023235"/>
    </source>
</evidence>